<evidence type="ECO:0000256" key="1">
    <source>
        <dbReference type="ARBA" id="ARBA00022741"/>
    </source>
</evidence>
<keyword evidence="9" id="KW-1185">Reference proteome</keyword>
<dbReference type="Pfam" id="PF13361">
    <property type="entry name" value="UvrD_C"/>
    <property type="match status" value="1"/>
</dbReference>
<sequence>MMIKEKGESSKKMRGVANDDHGFTDIVLSWSLEQIENKDLFKDQVEKIPQTFESVDQYFHSHVYPLLEETREQLYSNMDIMSRAPFAEVIAFDESKPYGKNLYDIKVDNWRNRFSDRSKEPYKTLPGDIFVLADAKPEHVSDLQRIGRSWTFAAVTKIPEDDSDDNSTSTSFKVKVLKDINVDGGIQKSLFVVFMINTITNKRIWNALHMYKNLNIIKKVLCTSSLEDCDLCSVQSDGSGGEIFATSITPKLNESQIDAILSCLRKMHCNHKLSVELIWGPPGTGKTKTTSTLLFTLLRMGYRTLTCAPTNVAITEVASRVLKLVKESFETKIRIDALFCSFGDILLFGNKERLKVGSDMKMIYLDYRVQRLTECLGPLTGWRHCFASVIDLLEDCVSQFHIFLDNEFIKEREQNNEKEIKEIESRDETDGGEGKCNSFLDFLRKRFLATSSPLKNCLLVFCTHLPQKYILEHNLQNIFSLIGLLESFETLLFQDNVESEALVELFSNSEVGENISEPFMDVPFLLYVRRKECLSLLKKLQCSFNELDLPSTMNKWSIKEFCFKVASLIFCTASSSYKLHSVAMDPLNILVIDEAAQLKECESTIPLQLPGLRHAVLVGDEFQLPAMIASNISEEAGLGRSLFERLSSLGYTKHLLDIQYRMHPSISFFPNSHFYGNQILDAPNVKRKSYEKQYLPGLMFGPYSFINLIDGREERDDFDCSWRNMVEVAIVTKILLNLYKAWVGTDSKQNLNIGVISPYAAQVVAIQERLGRKYDDLDGFTVKVKSVDGFQGGEEDLIIISTVRSNTRASIGFTSNLQRTNVALTRARHCLWILGNERTLVNSGSVWETLVLDAKNRQCFFNADEDKDLAKAILDVKKEFEQFDDLLNHDSILFKSARWKVLFSDNFLKSFQKLKSVRTKKSVLSLLLKISNGWRPKKFSVICESSSQILKQFKVEGLYIVCANDIVKEWSEIAKELRYTQVLKIWDILPIEDIPKLVKRLDSMFGKYTVHFINCCQEKCLEGDLEIPKSWSISFDIVRIKNLDNNENGSDLSGCASDGRNYIENARVSESLLLMKFYSLSSGVVSHLLSNNDGGELDLPFEVTDQELEIILFPRSTFVLGRSGTGKTTVLTMKLFQKEKLHNMATELLGDVKNNTLVHSEEKEVEDTAAEIKKTILRQLFVTVSPKLCYAIKQHVSHLKSFACTGNSSKERSSIDMDDFEDASQFNDIPDSFVDVPPKSYPLVITFHKFLIMLDGTVDNSYFERFHEARKLPNGPISGSLVALQSFIRMKEVNYERFSTSYWPHFNTQLTKKLDSSRVFTEIISHIKGGPQSVEAGDGKLSREDYVQLSDFRVSHLSREKRGMIYDIFQNYEKMKNENAEFDFSDLVIDLHRRLRVERYNGDEIDFVYVDEVQDLTLSQIALFKYICRNVEEGFVFSGDTAQTIAKGIDFRFQDIRSLFYKKFVLESKSSGKDGRKEKGLISEILHLSQNFRTHDGILKLSQSVIELLYHFFPQSTDVLQPETSHIDGEAPILLESRNNKNAIITIFGNSGNAGGSIVGFGAEQVILVRDDHVREGITNHVGKQALILTIVECKGLEFQDVLLYNFFGSSPKKNLWRVIYKYMKEQDLLDPTLPSSFPSFNEAKHNVLCSELKQLYVAITRTRQRLWICENTEDVCKPMFDYWKKKCVVQVRQLDDSLAQAMQVASSPEEWKSRGIKLYYEHNFLSATMCFERAGDINWEKRSKAAGLRADADHMHSSNPEEANVKLRQAAEIFEDIGKADSAAQCFSDLGEFERAGRLYLEKCGEPGLQRAGECFTLAGCYELAANVYARGNFFSECLKVCTKGKLFDNGFEYIKYWKNHAKMDFGVATRGREIDKIEQEFLEGCALHHHELKDNRAMMKFVKAFQSVDLMRKFLKSLNCLDELLLLEEESGNFLEAANIAELRGEILLEADLLGKAGNFEKASMLCLSYVLYNSLWSPGSKGWPLKKFAQKQEILAKAKSFAKNESNDYYLVVCREADILSSEQSNLSITKKYLSASQRHNSVGGETIAARKILDAHLQSNSSKYVWQDYVVFDLTKHSEQMISRDQISVETLVYFWNFWKDKIVNILKYLKCLDIQDDNEYRSYGDFCLNYLGVRKQFYNLNAIYLLLNPDADWVRELDSRLLQRNGNVIYINVHHFVSAARSYWCSELLHAGMKVLDNLQALYNFSLKNSLSMFCQGRSLTYIYEVAKFLSESEYWNHSYYNNKTLQRFVELSTKSFFGYIFPLDWRKSLAENMFSLRESEVSRNLLEQVIIENISLKGKLTYGQIGRVVVITLGLGKINNGLYKEILKRFDGTNGNPPWKTFIQVLRGNMGPEFPQGTLTDNNCESPRELCVLLKLQEALMDTYNANWREVDYISPGCFLYLIERLLILASYFKGYFITSKSSFAEWFIYQDADTNSNSTAGIGSCHVIFKFIVNVAQQLLFNKKDTMDWIRKSNVNVKDYYPLLVLRLVSIICLVHLNSGEFLEFVFSLLYRSYITEQLPWEFYDVIRRKRKRINVNVLAEAFKKIHNPLVIVSLGGNCSRFLCPDAIFVDMRVKQCREDMLKILFPETVKASQGQTEMVEVEATNSGNEVLSSGTYDQDSCKTAPSNLAVVADQGDLNNINGSKLQVNYFREIFEDLKSLECGKDPRSFLSNIQIMKVNVEKSIHLVSTVKNECLQNNIDNVDKNLLEEVDSMVDELTQLSAALDVSEPELGNNMSTIQELCKRLLSRRPNLEPILSKLFFQQGTNLVVETSGNISNEQQFDVKDSDSKAKENSSADVASVSNSKNSRETENKGKALSAVYHKAIEFAIKGQCDFQRRLSCPILLSSVWGSKFSLFQI</sequence>
<evidence type="ECO:0000256" key="2">
    <source>
        <dbReference type="ARBA" id="ARBA00022801"/>
    </source>
</evidence>
<evidence type="ECO:0000256" key="6">
    <source>
        <dbReference type="SAM" id="MobiDB-lite"/>
    </source>
</evidence>
<dbReference type="GO" id="GO:0005524">
    <property type="term" value="F:ATP binding"/>
    <property type="evidence" value="ECO:0007669"/>
    <property type="project" value="UniProtKB-UniRule"/>
</dbReference>
<dbReference type="Pfam" id="PF13087">
    <property type="entry name" value="AAA_12"/>
    <property type="match status" value="1"/>
</dbReference>
<feature type="region of interest" description="Disordered" evidence="6">
    <location>
        <begin position="2789"/>
        <end position="2820"/>
    </location>
</feature>
<feature type="compositionally biased region" description="Low complexity" evidence="6">
    <location>
        <begin position="2803"/>
        <end position="2813"/>
    </location>
</feature>
<keyword evidence="3 5" id="KW-0347">Helicase</keyword>
<proteinExistence type="predicted"/>
<dbReference type="GO" id="GO:0005694">
    <property type="term" value="C:chromosome"/>
    <property type="evidence" value="ECO:0007669"/>
    <property type="project" value="UniProtKB-ARBA"/>
</dbReference>
<evidence type="ECO:0000256" key="4">
    <source>
        <dbReference type="ARBA" id="ARBA00022840"/>
    </source>
</evidence>
<feature type="binding site" evidence="5">
    <location>
        <begin position="1121"/>
        <end position="1128"/>
    </location>
    <ligand>
        <name>ATP</name>
        <dbReference type="ChEBI" id="CHEBI:30616"/>
    </ligand>
</feature>
<keyword evidence="2 5" id="KW-0378">Hydrolase</keyword>
<evidence type="ECO:0000313" key="9">
    <source>
        <dbReference type="Proteomes" id="UP001459277"/>
    </source>
</evidence>
<dbReference type="PANTHER" id="PTHR21529">
    <property type="entry name" value="MAMMARY TURMOR VIRUS RECEPTOR HOMOLOG 1, 2 MTVR1, 2"/>
    <property type="match status" value="1"/>
</dbReference>
<organism evidence="8 9">
    <name type="scientific">Lithocarpus litseifolius</name>
    <dbReference type="NCBI Taxonomy" id="425828"/>
    <lineage>
        <taxon>Eukaryota</taxon>
        <taxon>Viridiplantae</taxon>
        <taxon>Streptophyta</taxon>
        <taxon>Embryophyta</taxon>
        <taxon>Tracheophyta</taxon>
        <taxon>Spermatophyta</taxon>
        <taxon>Magnoliopsida</taxon>
        <taxon>eudicotyledons</taxon>
        <taxon>Gunneridae</taxon>
        <taxon>Pentapetalae</taxon>
        <taxon>rosids</taxon>
        <taxon>fabids</taxon>
        <taxon>Fagales</taxon>
        <taxon>Fagaceae</taxon>
        <taxon>Lithocarpus</taxon>
    </lineage>
</organism>
<protein>
    <recommendedName>
        <fullName evidence="7">UvrD-like helicase ATP-binding domain-containing protein</fullName>
    </recommendedName>
</protein>
<dbReference type="InterPro" id="IPR039904">
    <property type="entry name" value="TRANK1"/>
</dbReference>
<gene>
    <name evidence="8" type="ORF">SO802_012591</name>
</gene>
<reference evidence="8 9" key="1">
    <citation type="submission" date="2024-01" db="EMBL/GenBank/DDBJ databases">
        <title>A telomere-to-telomere, gap-free genome of sweet tea (Lithocarpus litseifolius).</title>
        <authorList>
            <person name="Zhou J."/>
        </authorList>
    </citation>
    <scope>NUCLEOTIDE SEQUENCE [LARGE SCALE GENOMIC DNA]</scope>
    <source>
        <strain evidence="8">Zhou-2022a</strain>
        <tissue evidence="8">Leaf</tissue>
    </source>
</reference>
<keyword evidence="1 5" id="KW-0547">Nucleotide-binding</keyword>
<accession>A0AAW2D6T4</accession>
<feature type="domain" description="UvrD-like helicase ATP-binding" evidence="7">
    <location>
        <begin position="1100"/>
        <end position="1495"/>
    </location>
</feature>
<dbReference type="SUPFAM" id="SSF52540">
    <property type="entry name" value="P-loop containing nucleoside triphosphate hydrolases"/>
    <property type="match status" value="2"/>
</dbReference>
<dbReference type="InterPro" id="IPR041679">
    <property type="entry name" value="DNA2/NAM7-like_C"/>
</dbReference>
<dbReference type="Gene3D" id="3.40.50.300">
    <property type="entry name" value="P-loop containing nucleotide triphosphate hydrolases"/>
    <property type="match status" value="4"/>
</dbReference>
<dbReference type="InterPro" id="IPR014016">
    <property type="entry name" value="UvrD-like_ATP-bd"/>
</dbReference>
<dbReference type="Pfam" id="PF00580">
    <property type="entry name" value="UvrD-helicase"/>
    <property type="match status" value="1"/>
</dbReference>
<dbReference type="Proteomes" id="UP001459277">
    <property type="component" value="Unassembled WGS sequence"/>
</dbReference>
<dbReference type="CDD" id="cd18808">
    <property type="entry name" value="SF1_C_Upf1"/>
    <property type="match status" value="1"/>
</dbReference>
<evidence type="ECO:0000313" key="8">
    <source>
        <dbReference type="EMBL" id="KAL0005030.1"/>
    </source>
</evidence>
<dbReference type="PROSITE" id="PS51198">
    <property type="entry name" value="UVRD_HELICASE_ATP_BIND"/>
    <property type="match status" value="1"/>
</dbReference>
<dbReference type="InterPro" id="IPR014017">
    <property type="entry name" value="DNA_helicase_UvrD-like_C"/>
</dbReference>
<dbReference type="InterPro" id="IPR045529">
    <property type="entry name" value="DUF6469"/>
</dbReference>
<dbReference type="FunFam" id="3.40.50.300:FF:000326">
    <property type="entry name" value="P-loop containing nucleoside triphosphate hydrolase"/>
    <property type="match status" value="1"/>
</dbReference>
<evidence type="ECO:0000256" key="3">
    <source>
        <dbReference type="ARBA" id="ARBA00022806"/>
    </source>
</evidence>
<dbReference type="InterPro" id="IPR047187">
    <property type="entry name" value="SF1_C_Upf1"/>
</dbReference>
<dbReference type="GO" id="GO:0016787">
    <property type="term" value="F:hydrolase activity"/>
    <property type="evidence" value="ECO:0007669"/>
    <property type="project" value="UniProtKB-UniRule"/>
</dbReference>
<dbReference type="PANTHER" id="PTHR21529:SF4">
    <property type="entry name" value="TPR AND ANKYRIN REPEAT-CONTAINING PROTEIN 1"/>
    <property type="match status" value="1"/>
</dbReference>
<evidence type="ECO:0000259" key="7">
    <source>
        <dbReference type="PROSITE" id="PS51198"/>
    </source>
</evidence>
<evidence type="ECO:0000256" key="5">
    <source>
        <dbReference type="PROSITE-ProRule" id="PRU00560"/>
    </source>
</evidence>
<dbReference type="InterPro" id="IPR041677">
    <property type="entry name" value="DNA2/NAM7_AAA_11"/>
</dbReference>
<dbReference type="GO" id="GO:0004386">
    <property type="term" value="F:helicase activity"/>
    <property type="evidence" value="ECO:0007669"/>
    <property type="project" value="UniProtKB-UniRule"/>
</dbReference>
<dbReference type="Pfam" id="PF20073">
    <property type="entry name" value="DUF6469"/>
    <property type="match status" value="1"/>
</dbReference>
<dbReference type="InterPro" id="IPR027417">
    <property type="entry name" value="P-loop_NTPase"/>
</dbReference>
<comment type="caution">
    <text evidence="8">The sequence shown here is derived from an EMBL/GenBank/DDBJ whole genome shotgun (WGS) entry which is preliminary data.</text>
</comment>
<feature type="compositionally biased region" description="Basic and acidic residues" evidence="6">
    <location>
        <begin position="2789"/>
        <end position="2802"/>
    </location>
</feature>
<keyword evidence="4 5" id="KW-0067">ATP-binding</keyword>
<dbReference type="EMBL" id="JAZDWU010000004">
    <property type="protein sequence ID" value="KAL0005030.1"/>
    <property type="molecule type" value="Genomic_DNA"/>
</dbReference>
<name>A0AAW2D6T4_9ROSI</name>
<dbReference type="Pfam" id="PF13086">
    <property type="entry name" value="AAA_11"/>
    <property type="match status" value="1"/>
</dbReference>